<protein>
    <submittedName>
        <fullName evidence="1">Uncharacterized protein</fullName>
    </submittedName>
</protein>
<reference evidence="1 2" key="1">
    <citation type="journal article" date="2015" name="Genome Biol. Evol.">
        <title>Comparative Genomics of Listeria Sensu Lato: Genus-Wide Differences in Evolutionary Dynamics and the Progressive Gain of Complex, Potentially Pathogenicity-Related Traits through Lateral Gene Transfer.</title>
        <authorList>
            <person name="Chiara M."/>
            <person name="Caruso M."/>
            <person name="D'Erchia A.M."/>
            <person name="Manzari C."/>
            <person name="Fraccalvieri R."/>
            <person name="Goffredo E."/>
            <person name="Latorre L."/>
            <person name="Miccolupo A."/>
            <person name="Padalino I."/>
            <person name="Santagada G."/>
            <person name="Chiocco D."/>
            <person name="Pesole G."/>
            <person name="Horner D.S."/>
            <person name="Parisi A."/>
        </authorList>
    </citation>
    <scope>NUCLEOTIDE SEQUENCE [LARGE SCALE GENOMIC DNA]</scope>
    <source>
        <strain evidence="1 2">1991</strain>
    </source>
</reference>
<dbReference type="RefSeq" id="WP_007476880.1">
    <property type="nucleotide sequence ID" value="NZ_KQ130610.1"/>
</dbReference>
<comment type="caution">
    <text evidence="1">The sequence shown here is derived from an EMBL/GenBank/DDBJ whole genome shotgun (WGS) entry which is preliminary data.</text>
</comment>
<sequence>MSRLPILRAYDVLNESFSLQELLNELRGYPTDEPLIFVGKVPNAYQKETYAPMICLSRSRMTPAFRADNQTEAEYLEFLLEVWVGEIGHIEKLMPEIDRILSSLFIEPTEFGIDGERDLDLKIGYKKYTGYFDK</sequence>
<name>A0A0J8J9G1_9LIST</name>
<organism evidence="1 2">
    <name type="scientific">Listeria fleischmannii 1991</name>
    <dbReference type="NCBI Taxonomy" id="1430899"/>
    <lineage>
        <taxon>Bacteria</taxon>
        <taxon>Bacillati</taxon>
        <taxon>Bacillota</taxon>
        <taxon>Bacilli</taxon>
        <taxon>Bacillales</taxon>
        <taxon>Listeriaceae</taxon>
        <taxon>Listeria</taxon>
    </lineage>
</organism>
<dbReference type="AlphaFoldDB" id="A0A0J8J9G1"/>
<evidence type="ECO:0000313" key="1">
    <source>
        <dbReference type="EMBL" id="KMT60961.1"/>
    </source>
</evidence>
<dbReference type="PATRIC" id="fig|1430899.3.peg.390"/>
<keyword evidence="2" id="KW-1185">Reference proteome</keyword>
<gene>
    <name evidence="1" type="ORF">X560_0381</name>
</gene>
<dbReference type="EMBL" id="AZHO01000005">
    <property type="protein sequence ID" value="KMT60961.1"/>
    <property type="molecule type" value="Genomic_DNA"/>
</dbReference>
<evidence type="ECO:0000313" key="2">
    <source>
        <dbReference type="Proteomes" id="UP000052258"/>
    </source>
</evidence>
<accession>A0A0J8J9G1</accession>
<dbReference type="Proteomes" id="UP000052258">
    <property type="component" value="Unassembled WGS sequence"/>
</dbReference>
<proteinExistence type="predicted"/>